<protein>
    <submittedName>
        <fullName evidence="2">Uncharacterized protein</fullName>
    </submittedName>
</protein>
<comment type="caution">
    <text evidence="2">The sequence shown here is derived from an EMBL/GenBank/DDBJ whole genome shotgun (WGS) entry which is preliminary data.</text>
</comment>
<keyword evidence="3" id="KW-1185">Reference proteome</keyword>
<evidence type="ECO:0000313" key="3">
    <source>
        <dbReference type="Proteomes" id="UP001334005"/>
    </source>
</evidence>
<evidence type="ECO:0000313" key="2">
    <source>
        <dbReference type="EMBL" id="MEK0246712.1"/>
    </source>
</evidence>
<evidence type="ECO:0000256" key="1">
    <source>
        <dbReference type="SAM" id="MobiDB-lite"/>
    </source>
</evidence>
<feature type="region of interest" description="Disordered" evidence="1">
    <location>
        <begin position="1"/>
        <end position="57"/>
    </location>
</feature>
<name>A0ABU8YZT5_9ENTR</name>
<feature type="compositionally biased region" description="Basic and acidic residues" evidence="1">
    <location>
        <begin position="26"/>
        <end position="41"/>
    </location>
</feature>
<feature type="compositionally biased region" description="Basic and acidic residues" evidence="1">
    <location>
        <begin position="48"/>
        <end position="57"/>
    </location>
</feature>
<dbReference type="EMBL" id="JARXNH020000036">
    <property type="protein sequence ID" value="MEK0246712.1"/>
    <property type="molecule type" value="Genomic_DNA"/>
</dbReference>
<organism evidence="2 3">
    <name type="scientific">Raoultella scottii</name>
    <dbReference type="NCBI Taxonomy" id="3040937"/>
    <lineage>
        <taxon>Bacteria</taxon>
        <taxon>Pseudomonadati</taxon>
        <taxon>Pseudomonadota</taxon>
        <taxon>Gammaproteobacteria</taxon>
        <taxon>Enterobacterales</taxon>
        <taxon>Enterobacteriaceae</taxon>
        <taxon>Klebsiella/Raoultella group</taxon>
        <taxon>Raoultella</taxon>
    </lineage>
</organism>
<feature type="compositionally biased region" description="Polar residues" evidence="1">
    <location>
        <begin position="1"/>
        <end position="18"/>
    </location>
</feature>
<accession>A0ABU8YZT5</accession>
<dbReference type="Proteomes" id="UP001334005">
    <property type="component" value="Unassembled WGS sequence"/>
</dbReference>
<reference evidence="2 3" key="1">
    <citation type="submission" date="2024-03" db="EMBL/GenBank/DDBJ databases">
        <title>Two novel Raoultella species associated with bleeding cankers of broadleaf hosts, Raoultella scottia sp. nov. and Raoultella lignicola sp. nov.</title>
        <authorList>
            <person name="Brady C.L."/>
        </authorList>
    </citation>
    <scope>NUCLEOTIDE SEQUENCE [LARGE SCALE GENOMIC DNA]</scope>
    <source>
        <strain evidence="2 3">BAC 10a-01-01</strain>
    </source>
</reference>
<gene>
    <name evidence="2" type="ORF">QFI66_000920</name>
</gene>
<sequence>MKQTKSNAVPGVQEQNKLGVTGMACRSEERAPVQKAEEKTHVAPPDNRQPEENKPCR</sequence>
<proteinExistence type="predicted"/>
<dbReference type="RefSeq" id="WP_331833465.1">
    <property type="nucleotide sequence ID" value="NZ_JARXNH020000036.1"/>
</dbReference>